<dbReference type="GO" id="GO:0015036">
    <property type="term" value="F:disulfide oxidoreductase activity"/>
    <property type="evidence" value="ECO:0007669"/>
    <property type="project" value="UniProtKB-ARBA"/>
</dbReference>
<organism evidence="11 12">
    <name type="scientific">Luminiphilus syltensis NOR5-1B</name>
    <dbReference type="NCBI Taxonomy" id="565045"/>
    <lineage>
        <taxon>Bacteria</taxon>
        <taxon>Pseudomonadati</taxon>
        <taxon>Pseudomonadota</taxon>
        <taxon>Gammaproteobacteria</taxon>
        <taxon>Cellvibrionales</taxon>
        <taxon>Halieaceae</taxon>
        <taxon>Luminiphilus</taxon>
    </lineage>
</organism>
<keyword evidence="4 7" id="KW-0574">Periplasm</keyword>
<evidence type="ECO:0000256" key="8">
    <source>
        <dbReference type="PIRSR" id="PIRSR001488-1"/>
    </source>
</evidence>
<evidence type="ECO:0000256" key="1">
    <source>
        <dbReference type="ARBA" id="ARBA00004418"/>
    </source>
</evidence>
<proteinExistence type="inferred from homology"/>
<reference evidence="12" key="1">
    <citation type="journal article" date="2013" name="BMC Microbiol.">
        <title>Taxonomy and evolution of bacteriochlorophyll a-containing members of the OM60/NOR5 clade of marine gammaproteobacteria: description of Luminiphilus syltensis gen. nov., sp. nov., reclassification of Haliea rubra as Pseudohaliea rubra gen. nov., comb. nov., and emendation of Chromatocurvus halotolerans.</title>
        <authorList>
            <person name="Spring S."/>
            <person name="Riedel T."/>
            <person name="Sproer C."/>
            <person name="Yan S."/>
            <person name="Harder J."/>
            <person name="Fuchs B.M."/>
        </authorList>
    </citation>
    <scope>NUCLEOTIDE SEQUENCE [LARGE SCALE GENOMIC DNA]</scope>
    <source>
        <strain evidence="12">NOR51-B</strain>
    </source>
</reference>
<dbReference type="HOGENOM" id="CLU_088255_1_0_6"/>
<evidence type="ECO:0000256" key="7">
    <source>
        <dbReference type="PIRNR" id="PIRNR001488"/>
    </source>
</evidence>
<evidence type="ECO:0000259" key="10">
    <source>
        <dbReference type="PROSITE" id="PS51352"/>
    </source>
</evidence>
<name>B8KUJ8_9GAMM</name>
<protein>
    <recommendedName>
        <fullName evidence="7">Thiol:disulfide interchange protein</fullName>
    </recommendedName>
</protein>
<evidence type="ECO:0000256" key="3">
    <source>
        <dbReference type="ARBA" id="ARBA00022729"/>
    </source>
</evidence>
<evidence type="ECO:0000256" key="2">
    <source>
        <dbReference type="ARBA" id="ARBA00005791"/>
    </source>
</evidence>
<gene>
    <name evidence="11" type="ORF">NOR51B_1843</name>
</gene>
<evidence type="ECO:0000313" key="12">
    <source>
        <dbReference type="Proteomes" id="UP000004699"/>
    </source>
</evidence>
<keyword evidence="6" id="KW-0676">Redox-active center</keyword>
<dbReference type="Proteomes" id="UP000004699">
    <property type="component" value="Unassembled WGS sequence"/>
</dbReference>
<dbReference type="SUPFAM" id="SSF52833">
    <property type="entry name" value="Thioredoxin-like"/>
    <property type="match status" value="1"/>
</dbReference>
<dbReference type="InterPro" id="IPR036249">
    <property type="entry name" value="Thioredoxin-like_sf"/>
</dbReference>
<feature type="disulfide bond" description="Redox-active" evidence="8">
    <location>
        <begin position="59"/>
        <end position="62"/>
    </location>
</feature>
<dbReference type="PIRSF" id="PIRSF001488">
    <property type="entry name" value="Tdi_protein"/>
    <property type="match status" value="1"/>
</dbReference>
<dbReference type="OrthoDB" id="9784896at2"/>
<dbReference type="PROSITE" id="PS51352">
    <property type="entry name" value="THIOREDOXIN_2"/>
    <property type="match status" value="1"/>
</dbReference>
<feature type="domain" description="Thioredoxin" evidence="10">
    <location>
        <begin position="15"/>
        <end position="156"/>
    </location>
</feature>
<dbReference type="CDD" id="cd03019">
    <property type="entry name" value="DsbA_DsbA"/>
    <property type="match status" value="1"/>
</dbReference>
<dbReference type="Gene3D" id="3.40.30.10">
    <property type="entry name" value="Glutaredoxin"/>
    <property type="match status" value="1"/>
</dbReference>
<dbReference type="InterPro" id="IPR013766">
    <property type="entry name" value="Thioredoxin_domain"/>
</dbReference>
<keyword evidence="3 9" id="KW-0732">Signal</keyword>
<sequence>MGQVFKAFSVAAMLTLISFSFGVSAAEWKEGEHYDVLKPGFRAGASDTIVVTEFFSYGCPHCFTFEPMLTAWSKTLPEGVELQPSPVIFNASMQLHAKAFYAAEVLGVVDTVHPALFKAIHVQRQRLASKDEIRGIFVANGVDGEEFDNVIDSFGVSSQVRQSDARVRASQISGTPSIVVNGKYRVSARKAGSQANMLKLADHLIAMEQGQIE</sequence>
<keyword evidence="5 7" id="KW-1015">Disulfide bond</keyword>
<dbReference type="Pfam" id="PF01323">
    <property type="entry name" value="DSBA"/>
    <property type="match status" value="1"/>
</dbReference>
<evidence type="ECO:0000256" key="9">
    <source>
        <dbReference type="SAM" id="SignalP"/>
    </source>
</evidence>
<dbReference type="PANTHER" id="PTHR35891:SF2">
    <property type="entry name" value="THIOL:DISULFIDE INTERCHANGE PROTEIN DSBA"/>
    <property type="match status" value="1"/>
</dbReference>
<evidence type="ECO:0000313" key="11">
    <source>
        <dbReference type="EMBL" id="EED35896.1"/>
    </source>
</evidence>
<dbReference type="InterPro" id="IPR001853">
    <property type="entry name" value="DSBA-like_thioredoxin_dom"/>
</dbReference>
<dbReference type="STRING" id="565045.NOR51B_1843"/>
<comment type="subcellular location">
    <subcellularLocation>
        <location evidence="1 7">Periplasm</location>
    </subcellularLocation>
</comment>
<evidence type="ECO:0000256" key="5">
    <source>
        <dbReference type="ARBA" id="ARBA00023157"/>
    </source>
</evidence>
<keyword evidence="12" id="KW-1185">Reference proteome</keyword>
<dbReference type="RefSeq" id="WP_009020642.1">
    <property type="nucleotide sequence ID" value="NZ_DS999411.1"/>
</dbReference>
<comment type="similarity">
    <text evidence="2">Belongs to the thioredoxin family. DsbA subfamily.</text>
</comment>
<dbReference type="GO" id="GO:0042597">
    <property type="term" value="C:periplasmic space"/>
    <property type="evidence" value="ECO:0007669"/>
    <property type="project" value="UniProtKB-SubCell"/>
</dbReference>
<dbReference type="InterPro" id="IPR023205">
    <property type="entry name" value="DsbA/DsbL"/>
</dbReference>
<accession>B8KUJ8</accession>
<dbReference type="PROSITE" id="PS00194">
    <property type="entry name" value="THIOREDOXIN_1"/>
    <property type="match status" value="1"/>
</dbReference>
<evidence type="ECO:0000256" key="6">
    <source>
        <dbReference type="ARBA" id="ARBA00023284"/>
    </source>
</evidence>
<dbReference type="InterPro" id="IPR050824">
    <property type="entry name" value="Thiol_disulfide_DsbA"/>
</dbReference>
<dbReference type="InterPro" id="IPR017937">
    <property type="entry name" value="Thioredoxin_CS"/>
</dbReference>
<dbReference type="EMBL" id="DS999411">
    <property type="protein sequence ID" value="EED35896.1"/>
    <property type="molecule type" value="Genomic_DNA"/>
</dbReference>
<evidence type="ECO:0000256" key="4">
    <source>
        <dbReference type="ARBA" id="ARBA00022764"/>
    </source>
</evidence>
<feature type="signal peptide" evidence="9">
    <location>
        <begin position="1"/>
        <end position="25"/>
    </location>
</feature>
<dbReference type="eggNOG" id="COG1651">
    <property type="taxonomic scope" value="Bacteria"/>
</dbReference>
<feature type="chain" id="PRO_5002876522" description="Thiol:disulfide interchange protein" evidence="9">
    <location>
        <begin position="26"/>
        <end position="213"/>
    </location>
</feature>
<dbReference type="AlphaFoldDB" id="B8KUJ8"/>
<dbReference type="PANTHER" id="PTHR35891">
    <property type="entry name" value="THIOL:DISULFIDE INTERCHANGE PROTEIN DSBA"/>
    <property type="match status" value="1"/>
</dbReference>